<keyword evidence="3" id="KW-1185">Reference proteome</keyword>
<feature type="transmembrane region" description="Helical" evidence="1">
    <location>
        <begin position="67"/>
        <end position="92"/>
    </location>
</feature>
<evidence type="ECO:0008006" key="4">
    <source>
        <dbReference type="Google" id="ProtNLM"/>
    </source>
</evidence>
<dbReference type="AlphaFoldDB" id="A0A0U4B734"/>
<dbReference type="KEGG" id="aer:AERYTH_03500"/>
<keyword evidence="1" id="KW-0472">Membrane</keyword>
<reference evidence="2 3" key="1">
    <citation type="journal article" date="1991" name="Int. J. Syst. Bacteriol.">
        <title>Description of the erythromycin-producing bacterium Arthrobacter sp. strain NRRL B-3381 as Aeromicrobium erythreum gen. nov., sp. nov.</title>
        <authorList>
            <person name="Miller E.S."/>
            <person name="Woese C.R."/>
            <person name="Brenner S."/>
        </authorList>
    </citation>
    <scope>NUCLEOTIDE SEQUENCE [LARGE SCALE GENOMIC DNA]</scope>
    <source>
        <strain evidence="2 3">AR18</strain>
    </source>
</reference>
<evidence type="ECO:0000313" key="2">
    <source>
        <dbReference type="EMBL" id="ALX03833.1"/>
    </source>
</evidence>
<evidence type="ECO:0000313" key="3">
    <source>
        <dbReference type="Proteomes" id="UP000067689"/>
    </source>
</evidence>
<feature type="transmembrane region" description="Helical" evidence="1">
    <location>
        <begin position="20"/>
        <end position="46"/>
    </location>
</feature>
<dbReference type="EMBL" id="CP011502">
    <property type="protein sequence ID" value="ALX03833.1"/>
    <property type="molecule type" value="Genomic_DNA"/>
</dbReference>
<dbReference type="Proteomes" id="UP000067689">
    <property type="component" value="Chromosome"/>
</dbReference>
<dbReference type="PATRIC" id="fig|2041.4.peg.730"/>
<protein>
    <recommendedName>
        <fullName evidence="4">DUF4190 domain-containing protein</fullName>
    </recommendedName>
</protein>
<keyword evidence="1" id="KW-0812">Transmembrane</keyword>
<organism evidence="2 3">
    <name type="scientific">Aeromicrobium erythreum</name>
    <dbReference type="NCBI Taxonomy" id="2041"/>
    <lineage>
        <taxon>Bacteria</taxon>
        <taxon>Bacillati</taxon>
        <taxon>Actinomycetota</taxon>
        <taxon>Actinomycetes</taxon>
        <taxon>Propionibacteriales</taxon>
        <taxon>Nocardioidaceae</taxon>
        <taxon>Aeromicrobium</taxon>
    </lineage>
</organism>
<gene>
    <name evidence="2" type="ORF">AERYTH_03500</name>
</gene>
<accession>A0A0U4B734</accession>
<sequence length="103" mass="10556">MSPLGPGAAERHPAAERAYATGLASVVGGLLVVPLLLGPWAWYLGAGVLRDVEREPGRWTGASRARAGVVLGAVATTALGLAVLALVGWAVVELVALRRDTGY</sequence>
<dbReference type="RefSeq" id="WP_067854688.1">
    <property type="nucleotide sequence ID" value="NZ_CP011502.1"/>
</dbReference>
<dbReference type="STRING" id="2041.AERYTH_03500"/>
<evidence type="ECO:0000256" key="1">
    <source>
        <dbReference type="SAM" id="Phobius"/>
    </source>
</evidence>
<keyword evidence="1" id="KW-1133">Transmembrane helix</keyword>
<proteinExistence type="predicted"/>
<name>A0A0U4B734_9ACTN</name>